<evidence type="ECO:0000313" key="2">
    <source>
        <dbReference type="EMBL" id="VHO05083.1"/>
    </source>
</evidence>
<dbReference type="AlphaFoldDB" id="A0A486XR70"/>
<evidence type="ECO:0000259" key="1">
    <source>
        <dbReference type="PROSITE" id="PS51186"/>
    </source>
</evidence>
<dbReference type="EC" id="2.3.1.82" evidence="2"/>
<dbReference type="InterPro" id="IPR000182">
    <property type="entry name" value="GNAT_dom"/>
</dbReference>
<organism evidence="2">
    <name type="scientific">Rheinheimera sp. BAL341</name>
    <dbReference type="NCBI Taxonomy" id="1708203"/>
    <lineage>
        <taxon>Bacteria</taxon>
        <taxon>Pseudomonadati</taxon>
        <taxon>Pseudomonadota</taxon>
        <taxon>Gammaproteobacteria</taxon>
        <taxon>Chromatiales</taxon>
        <taxon>Chromatiaceae</taxon>
        <taxon>Rheinheimera</taxon>
    </lineage>
</organism>
<dbReference type="CDD" id="cd04301">
    <property type="entry name" value="NAT_SF"/>
    <property type="match status" value="1"/>
</dbReference>
<feature type="domain" description="N-acetyltransferase" evidence="1">
    <location>
        <begin position="1"/>
        <end position="159"/>
    </location>
</feature>
<name>A0A486XR70_9GAMM</name>
<sequence>MIATLAPQLALASIAEMCQLRSWFLNAAEQQSWGGDNFDYPCSELQFLALLCRPGTQSYSLLAQPDSVLQGFGQLCDRFGCHHLARLVIKPSLRGQGLAKILIFELIIEALKQQRRNISLYVHRHNAIALQCYQSLGFIIAEPPEAENTRLYFMKLTAEQALAAAELYLQQR</sequence>
<dbReference type="GO" id="GO:0047663">
    <property type="term" value="F:aminoglycoside 6'-N-acetyltransferase activity"/>
    <property type="evidence" value="ECO:0007669"/>
    <property type="project" value="UniProtKB-EC"/>
</dbReference>
<dbReference type="Pfam" id="PF00583">
    <property type="entry name" value="Acetyltransf_1"/>
    <property type="match status" value="1"/>
</dbReference>
<dbReference type="EMBL" id="CAAJGR010000119">
    <property type="protein sequence ID" value="VHO05083.1"/>
    <property type="molecule type" value="Genomic_DNA"/>
</dbReference>
<dbReference type="InterPro" id="IPR016181">
    <property type="entry name" value="Acyl_CoA_acyltransferase"/>
</dbReference>
<dbReference type="PROSITE" id="PS51186">
    <property type="entry name" value="GNAT"/>
    <property type="match status" value="1"/>
</dbReference>
<proteinExistence type="predicted"/>
<dbReference type="SUPFAM" id="SSF55729">
    <property type="entry name" value="Acyl-CoA N-acyltransferases (Nat)"/>
    <property type="match status" value="1"/>
</dbReference>
<accession>A0A486XR70</accession>
<protein>
    <submittedName>
        <fullName evidence="2">Aminoglycoside N6'-acetyltransferase</fullName>
        <ecNumber evidence="2">2.3.1.82</ecNumber>
    </submittedName>
</protein>
<keyword evidence="2" id="KW-0012">Acyltransferase</keyword>
<dbReference type="Gene3D" id="3.40.630.30">
    <property type="match status" value="1"/>
</dbReference>
<gene>
    <name evidence="2" type="ORF">BAL341_2285</name>
</gene>
<keyword evidence="2" id="KW-0808">Transferase</keyword>
<reference evidence="2" key="1">
    <citation type="submission" date="2019-04" db="EMBL/GenBank/DDBJ databases">
        <authorList>
            <person name="Brambilla D."/>
        </authorList>
    </citation>
    <scope>NUCLEOTIDE SEQUENCE</scope>
    <source>
        <strain evidence="2">BAL1</strain>
    </source>
</reference>